<dbReference type="InterPro" id="IPR044644">
    <property type="entry name" value="DinF-like"/>
</dbReference>
<keyword evidence="5 6" id="KW-0472">Membrane</keyword>
<dbReference type="GO" id="GO:0016020">
    <property type="term" value="C:membrane"/>
    <property type="evidence" value="ECO:0007669"/>
    <property type="project" value="UniProtKB-SubCell"/>
</dbReference>
<dbReference type="PANTHER" id="PTHR42893:SF46">
    <property type="entry name" value="PROTEIN DETOXIFICATION 44, CHLOROPLASTIC"/>
    <property type="match status" value="1"/>
</dbReference>
<feature type="transmembrane region" description="Helical" evidence="6">
    <location>
        <begin position="548"/>
        <end position="568"/>
    </location>
</feature>
<gene>
    <name evidence="8" type="ORF">ACHAXA_004835</name>
</gene>
<proteinExistence type="inferred from homology"/>
<keyword evidence="7" id="KW-0732">Signal</keyword>
<feature type="transmembrane region" description="Helical" evidence="6">
    <location>
        <begin position="287"/>
        <end position="309"/>
    </location>
</feature>
<accession>A0ABD3SGQ1</accession>
<evidence type="ECO:0008006" key="10">
    <source>
        <dbReference type="Google" id="ProtNLM"/>
    </source>
</evidence>
<feature type="transmembrane region" description="Helical" evidence="6">
    <location>
        <begin position="214"/>
        <end position="235"/>
    </location>
</feature>
<evidence type="ECO:0000256" key="3">
    <source>
        <dbReference type="ARBA" id="ARBA00022692"/>
    </source>
</evidence>
<feature type="chain" id="PRO_5044887124" description="Protein DETOXIFICATION" evidence="7">
    <location>
        <begin position="19"/>
        <end position="586"/>
    </location>
</feature>
<dbReference type="Pfam" id="PF01554">
    <property type="entry name" value="MatE"/>
    <property type="match status" value="2"/>
</dbReference>
<evidence type="ECO:0000256" key="1">
    <source>
        <dbReference type="ARBA" id="ARBA00004141"/>
    </source>
</evidence>
<evidence type="ECO:0000256" key="6">
    <source>
        <dbReference type="SAM" id="Phobius"/>
    </source>
</evidence>
<comment type="caution">
    <text evidence="8">The sequence shown here is derived from an EMBL/GenBank/DDBJ whole genome shotgun (WGS) entry which is preliminary data.</text>
</comment>
<organism evidence="8 9">
    <name type="scientific">Cyclostephanos tholiformis</name>
    <dbReference type="NCBI Taxonomy" id="382380"/>
    <lineage>
        <taxon>Eukaryota</taxon>
        <taxon>Sar</taxon>
        <taxon>Stramenopiles</taxon>
        <taxon>Ochrophyta</taxon>
        <taxon>Bacillariophyta</taxon>
        <taxon>Coscinodiscophyceae</taxon>
        <taxon>Thalassiosirophycidae</taxon>
        <taxon>Stephanodiscales</taxon>
        <taxon>Stephanodiscaceae</taxon>
        <taxon>Cyclostephanos</taxon>
    </lineage>
</organism>
<feature type="transmembrane region" description="Helical" evidence="6">
    <location>
        <begin position="491"/>
        <end position="510"/>
    </location>
</feature>
<comment type="similarity">
    <text evidence="2">Belongs to the multi antimicrobial extrusion (MATE) (TC 2.A.66.1) family.</text>
</comment>
<keyword evidence="3 6" id="KW-0812">Transmembrane</keyword>
<keyword evidence="4 6" id="KW-1133">Transmembrane helix</keyword>
<evidence type="ECO:0000256" key="4">
    <source>
        <dbReference type="ARBA" id="ARBA00022989"/>
    </source>
</evidence>
<dbReference type="InterPro" id="IPR002528">
    <property type="entry name" value="MATE_fam"/>
</dbReference>
<feature type="transmembrane region" description="Helical" evidence="6">
    <location>
        <begin position="522"/>
        <end position="542"/>
    </location>
</feature>
<dbReference type="PANTHER" id="PTHR42893">
    <property type="entry name" value="PROTEIN DETOXIFICATION 44, CHLOROPLASTIC-RELATED"/>
    <property type="match status" value="1"/>
</dbReference>
<evidence type="ECO:0000256" key="2">
    <source>
        <dbReference type="ARBA" id="ARBA00010199"/>
    </source>
</evidence>
<evidence type="ECO:0000313" key="9">
    <source>
        <dbReference type="Proteomes" id="UP001530377"/>
    </source>
</evidence>
<reference evidence="8 9" key="1">
    <citation type="submission" date="2024-10" db="EMBL/GenBank/DDBJ databases">
        <title>Updated reference genomes for cyclostephanoid diatoms.</title>
        <authorList>
            <person name="Roberts W.R."/>
            <person name="Alverson A.J."/>
        </authorList>
    </citation>
    <scope>NUCLEOTIDE SEQUENCE [LARGE SCALE GENOMIC DNA]</scope>
    <source>
        <strain evidence="8 9">AJA228-03</strain>
    </source>
</reference>
<dbReference type="EMBL" id="JALLPB020000030">
    <property type="protein sequence ID" value="KAL3823742.1"/>
    <property type="molecule type" value="Genomic_DNA"/>
</dbReference>
<evidence type="ECO:0000313" key="8">
    <source>
        <dbReference type="EMBL" id="KAL3823742.1"/>
    </source>
</evidence>
<keyword evidence="9" id="KW-1185">Reference proteome</keyword>
<name>A0ABD3SGQ1_9STRA</name>
<evidence type="ECO:0000256" key="5">
    <source>
        <dbReference type="ARBA" id="ARBA00023136"/>
    </source>
</evidence>
<comment type="subcellular location">
    <subcellularLocation>
        <location evidence="1">Membrane</location>
        <topology evidence="1">Multi-pass membrane protein</topology>
    </subcellularLocation>
</comment>
<feature type="transmembrane region" description="Helical" evidence="6">
    <location>
        <begin position="175"/>
        <end position="194"/>
    </location>
</feature>
<dbReference type="NCBIfam" id="TIGR00797">
    <property type="entry name" value="matE"/>
    <property type="match status" value="1"/>
</dbReference>
<dbReference type="Proteomes" id="UP001530377">
    <property type="component" value="Unassembled WGS sequence"/>
</dbReference>
<feature type="transmembrane region" description="Helical" evidence="6">
    <location>
        <begin position="329"/>
        <end position="347"/>
    </location>
</feature>
<feature type="transmembrane region" description="Helical" evidence="6">
    <location>
        <begin position="453"/>
        <end position="471"/>
    </location>
</feature>
<feature type="signal peptide" evidence="7">
    <location>
        <begin position="1"/>
        <end position="18"/>
    </location>
</feature>
<protein>
    <recommendedName>
        <fullName evidence="10">Protein DETOXIFICATION</fullName>
    </recommendedName>
</protein>
<feature type="transmembrane region" description="Helical" evidence="6">
    <location>
        <begin position="255"/>
        <end position="275"/>
    </location>
</feature>
<evidence type="ECO:0000256" key="7">
    <source>
        <dbReference type="SAM" id="SignalP"/>
    </source>
</evidence>
<dbReference type="AlphaFoldDB" id="A0ABD3SGQ1"/>
<sequence>MSTLLCATIAIIICRVESLPSPPPWSSLTRMPPSSISISSWSRISAGGMSRDRRRRRGGALFVVGRPLARWTVGSRPLSSSSLEGDGSTYGDELDVDGAISSWSRLVSSMPGCRGRWGGVAPATDGLDRRIMSVAVPSMLNLMVVPLVNAVDTLYVGRLADPLALAAQSAANQCFFSIYFLAAFLPTITAPLVAKAIGKRDWNEARDRVCEGLFLSNVIGGVFTLLLVGFPRAVLSLVLPPEAASGVMTHAVPYLRWRALGMVPALFASTGFAAYRGLLNTVTPLKVSLTTNLLNLALDPLFIFGMGGWSGGGGVASSFLSSGLGPSGAAAATSFAELASALIYLRLLVRRKLIQWSRLLRPPSLKSLLPLIQGGLAMLLRQLTLNVAFVSAARRSQALDPSGVSAAAYGITMQIYSLGVVCHLAIQGTAAALVPSARAAGGDTAAREVADRIFVWGTYLGLLLACVQWFALPAITPLFTPLPEVRNAIRGPAAISSFIHLVNGLVFAGEGTMLGLGSFRDLALITSLGVAVMVSCLASPLGNNLNGVMLSLAAFNLVQGLAVTLHHVRISPLRRRGFFKQRNNVA</sequence>